<keyword evidence="5 9" id="KW-0378">Hydrolase</keyword>
<dbReference type="Pfam" id="PF07519">
    <property type="entry name" value="Tannase"/>
    <property type="match status" value="1"/>
</dbReference>
<keyword evidence="7" id="KW-1015">Disulfide bond</keyword>
<reference evidence="11" key="1">
    <citation type="submission" date="2019-06" db="EMBL/GenBank/DDBJ databases">
        <authorList>
            <person name="Gan P."/>
            <person name="Shirasu K."/>
        </authorList>
    </citation>
    <scope>NUCLEOTIDE SEQUENCE [LARGE SCALE GENOMIC DNA]</scope>
    <source>
        <strain evidence="11">CAD2</strain>
    </source>
</reference>
<dbReference type="EMBL" id="QPMT01000060">
    <property type="protein sequence ID" value="KAF4847186.1"/>
    <property type="molecule type" value="Genomic_DNA"/>
</dbReference>
<keyword evidence="12" id="KW-1185">Reference proteome</keyword>
<evidence type="ECO:0000256" key="5">
    <source>
        <dbReference type="ARBA" id="ARBA00022801"/>
    </source>
</evidence>
<evidence type="ECO:0000256" key="1">
    <source>
        <dbReference type="ARBA" id="ARBA00006249"/>
    </source>
</evidence>
<dbReference type="PANTHER" id="PTHR33938:SF13">
    <property type="entry name" value="CARBOXYLIC ESTER HYDROLASE"/>
    <property type="match status" value="1"/>
</dbReference>
<evidence type="ECO:0000313" key="12">
    <source>
        <dbReference type="Proteomes" id="UP000711996"/>
    </source>
</evidence>
<keyword evidence="8" id="KW-0539">Nucleus</keyword>
<evidence type="ECO:0000256" key="2">
    <source>
        <dbReference type="ARBA" id="ARBA00022487"/>
    </source>
</evidence>
<evidence type="ECO:0000256" key="6">
    <source>
        <dbReference type="ARBA" id="ARBA00022837"/>
    </source>
</evidence>
<dbReference type="AlphaFoldDB" id="A0A9P5BR91"/>
<dbReference type="Pfam" id="PF11951">
    <property type="entry name" value="Fungal_trans_2"/>
    <property type="match status" value="1"/>
</dbReference>
<accession>A0A9P5BR91</accession>
<keyword evidence="4" id="KW-0732">Signal</keyword>
<comment type="caution">
    <text evidence="11">The sequence shown here is derived from an EMBL/GenBank/DDBJ whole genome shotgun (WGS) entry which is preliminary data.</text>
</comment>
<dbReference type="InterPro" id="IPR029058">
    <property type="entry name" value="AB_hydrolase_fold"/>
</dbReference>
<dbReference type="Proteomes" id="UP000711996">
    <property type="component" value="Unassembled WGS sequence"/>
</dbReference>
<evidence type="ECO:0000256" key="4">
    <source>
        <dbReference type="ARBA" id="ARBA00022729"/>
    </source>
</evidence>
<evidence type="ECO:0000256" key="9">
    <source>
        <dbReference type="RuleBase" id="RU361238"/>
    </source>
</evidence>
<dbReference type="EC" id="3.1.1.-" evidence="9"/>
<dbReference type="OrthoDB" id="3039123at2759"/>
<dbReference type="Gene3D" id="3.40.50.1820">
    <property type="entry name" value="alpha/beta hydrolase"/>
    <property type="match status" value="1"/>
</dbReference>
<dbReference type="InterPro" id="IPR011118">
    <property type="entry name" value="Tannase/feruloyl_esterase"/>
</dbReference>
<keyword evidence="2" id="KW-0719">Serine esterase</keyword>
<keyword evidence="6" id="KW-0106">Calcium</keyword>
<comment type="similarity">
    <text evidence="1 9">Belongs to the tannase family.</text>
</comment>
<proteinExistence type="inferred from homology"/>
<evidence type="ECO:0000313" key="11">
    <source>
        <dbReference type="EMBL" id="KAF4847186.1"/>
    </source>
</evidence>
<evidence type="ECO:0000256" key="10">
    <source>
        <dbReference type="SAM" id="MobiDB-lite"/>
    </source>
</evidence>
<feature type="region of interest" description="Disordered" evidence="10">
    <location>
        <begin position="460"/>
        <end position="582"/>
    </location>
</feature>
<name>A0A9P5BR91_COLSI</name>
<dbReference type="InterPro" id="IPR021858">
    <property type="entry name" value="Fun_TF"/>
</dbReference>
<gene>
    <name evidence="11" type="ORF">CGCSCA2_v012772</name>
</gene>
<keyword evidence="3" id="KW-0479">Metal-binding</keyword>
<feature type="region of interest" description="Disordered" evidence="10">
    <location>
        <begin position="595"/>
        <end position="616"/>
    </location>
</feature>
<dbReference type="GO" id="GO:0030600">
    <property type="term" value="F:feruloyl esterase activity"/>
    <property type="evidence" value="ECO:0007669"/>
    <property type="project" value="UniProtKB-ARBA"/>
</dbReference>
<dbReference type="CDD" id="cd12148">
    <property type="entry name" value="fungal_TF_MHR"/>
    <property type="match status" value="1"/>
</dbReference>
<organism evidence="11 12">
    <name type="scientific">Colletotrichum siamense</name>
    <name type="common">Anthracnose fungus</name>
    <dbReference type="NCBI Taxonomy" id="690259"/>
    <lineage>
        <taxon>Eukaryota</taxon>
        <taxon>Fungi</taxon>
        <taxon>Dikarya</taxon>
        <taxon>Ascomycota</taxon>
        <taxon>Pezizomycotina</taxon>
        <taxon>Sordariomycetes</taxon>
        <taxon>Hypocreomycetidae</taxon>
        <taxon>Glomerellales</taxon>
        <taxon>Glomerellaceae</taxon>
        <taxon>Colletotrichum</taxon>
        <taxon>Colletotrichum gloeosporioides species complex</taxon>
    </lineage>
</organism>
<evidence type="ECO:0000256" key="7">
    <source>
        <dbReference type="ARBA" id="ARBA00023157"/>
    </source>
</evidence>
<dbReference type="GO" id="GO:0046872">
    <property type="term" value="F:metal ion binding"/>
    <property type="evidence" value="ECO:0007669"/>
    <property type="project" value="UniProtKB-KW"/>
</dbReference>
<evidence type="ECO:0000256" key="3">
    <source>
        <dbReference type="ARBA" id="ARBA00022723"/>
    </source>
</evidence>
<protein>
    <recommendedName>
        <fullName evidence="9">Carboxylic ester hydrolase</fullName>
        <ecNumber evidence="9">3.1.1.-</ecNumber>
    </recommendedName>
</protein>
<dbReference type="PANTHER" id="PTHR33938">
    <property type="entry name" value="FERULOYL ESTERASE B-RELATED"/>
    <property type="match status" value="1"/>
</dbReference>
<feature type="compositionally biased region" description="Low complexity" evidence="10">
    <location>
        <begin position="474"/>
        <end position="490"/>
    </location>
</feature>
<evidence type="ECO:0000256" key="8">
    <source>
        <dbReference type="ARBA" id="ARBA00023242"/>
    </source>
</evidence>
<sequence length="1006" mass="110232">MSYPVVPVSACADANIPIPSLYGAEILSLTAVPVLNYTQTASQDYNYNHPTIKAEGVDFCNITITYTHPGQDDSLGVETWLPLSTWNGRIQSVGGGGWIAGRFFLSYQAMTGAVAEGYVASSIDAGLRDKSGQVAYTPDDWAMVSEGNVNLYNLQNFGSVALHDQSIIVKAVTENFYGQKHEYAYWSGCSQGGRQGMMLAQRYPDAYDGIAASAPAIYWNEFFSASIWAQTLMNSRGEFPEGCEFDYITAAAIAFCDPVDGLVDGLVSDESACKFDPMTLVGQQFNCSGKTSVISKTAAVVAASTWAGPRTPEGDFLWYGPNLDARLSGDASGGAQTSDLGYAQTACINGTCEGAPAGFGDKWIPLFVQKNSSASWKDLTPENLPGFFKESIRGFNSIIGTADADLSGFRASGGKLMTYHGTADGLIPLKQTTHYYKEVLKLDPKAQDFYRVFEVPGRKSEASRAVEETGTEVSSSPATQSTQAAARSGSIGSHASPHGSASFESQQLTFAFSPPAGSRPGEAPAQRFTGHGSHGDGNAPIGFMLNRGPPAEPPPRSSFASSPGYLDSIRDGLASESGGWNPGEVQPQLQISYLLGDSPSTQGGSAPRERTESLISDVEVRPQPTDPEHCGFTGRQAYLFRTYIMRIAPSIDACHDARPFTLDVPRLALSTPILLNGIFALASRFDTQADDNAEKTDLESTYYHNRCIELLIEAFSQPPETWDSTLLTAVVIMRLYEEYDNETDSHYHHLRGTRNLLNHDAIARFVTQGGLAEAASWVHLRQALYVFLVRRTPIEICLENFERSSTFRMNDDTAHANRIVYLFAKVLKLFFPDDGTGFLASSTAAWEELQGEVEAWYRDKPVSFRPLFYDRPDLARGKPFPVLWMSACPATVGLGYYYASKAIFRFQDYNSSNSMVGFEGTKKRFDSEREITFYLCILMGLALSNEAVNAYYLPAHMLSLCGHLIRHPLEREHTIKYLAQVRNIVQWKTGALVKTLKEQWAELDSF</sequence>
<dbReference type="SUPFAM" id="SSF53474">
    <property type="entry name" value="alpha/beta-Hydrolases"/>
    <property type="match status" value="1"/>
</dbReference>